<reference evidence="2 3" key="1">
    <citation type="submission" date="2020-02" db="EMBL/GenBank/DDBJ databases">
        <title>Geodermatophilus sabuli CPCC 205279 I12A-02694.</title>
        <authorList>
            <person name="Jiang Z."/>
        </authorList>
    </citation>
    <scope>NUCLEOTIDE SEQUENCE [LARGE SCALE GENOMIC DNA]</scope>
    <source>
        <strain evidence="2 3">I12A-02694</strain>
    </source>
</reference>
<gene>
    <name evidence="2" type="ORF">GCU56_06715</name>
</gene>
<dbReference type="CDD" id="cd12108">
    <property type="entry name" value="Hr-like"/>
    <property type="match status" value="1"/>
</dbReference>
<keyword evidence="3" id="KW-1185">Reference proteome</keyword>
<dbReference type="Pfam" id="PF01814">
    <property type="entry name" value="Hemerythrin"/>
    <property type="match status" value="1"/>
</dbReference>
<dbReference type="AlphaFoldDB" id="A0A7K3VY86"/>
<dbReference type="RefSeq" id="WP_163480712.1">
    <property type="nucleotide sequence ID" value="NZ_JAAGWF010000007.1"/>
</dbReference>
<proteinExistence type="predicted"/>
<accession>A0A7K3VY86</accession>
<dbReference type="Proteomes" id="UP000470246">
    <property type="component" value="Unassembled WGS sequence"/>
</dbReference>
<organism evidence="2 3">
    <name type="scientific">Geodermatophilus sabuli</name>
    <dbReference type="NCBI Taxonomy" id="1564158"/>
    <lineage>
        <taxon>Bacteria</taxon>
        <taxon>Bacillati</taxon>
        <taxon>Actinomycetota</taxon>
        <taxon>Actinomycetes</taxon>
        <taxon>Geodermatophilales</taxon>
        <taxon>Geodermatophilaceae</taxon>
        <taxon>Geodermatophilus</taxon>
    </lineage>
</organism>
<sequence>MSTTSATRPRRQLCLPGQSATAEGPLDLSGMYLAHHAFRRDLARFAAAASATPVSDAEAWRALAVRWQRFSSVLHHHHTTEDAVLWPQLLELVDAAGNASARATLEAMEAEHDRIDPLLAACAAGFEAMAHTPDDATRDRLAGTAAETRDCLAAHLVHEETEALPLAQRHLSEAGWQRVEKAAGEGGSLADLFFLVPWAAAGLGGEDLERALTVFGRPFRVLLWVTRGRFERSEQIAFRHA</sequence>
<dbReference type="Gene3D" id="1.20.120.520">
    <property type="entry name" value="nmb1532 protein domain like"/>
    <property type="match status" value="1"/>
</dbReference>
<evidence type="ECO:0000259" key="1">
    <source>
        <dbReference type="Pfam" id="PF01814"/>
    </source>
</evidence>
<dbReference type="EMBL" id="JAAGWF010000007">
    <property type="protein sequence ID" value="NEK57562.1"/>
    <property type="molecule type" value="Genomic_DNA"/>
</dbReference>
<protein>
    <submittedName>
        <fullName evidence="2">Hemerythrin domain-containing protein</fullName>
    </submittedName>
</protein>
<evidence type="ECO:0000313" key="3">
    <source>
        <dbReference type="Proteomes" id="UP000470246"/>
    </source>
</evidence>
<dbReference type="InterPro" id="IPR012312">
    <property type="entry name" value="Hemerythrin-like"/>
</dbReference>
<name>A0A7K3VY86_9ACTN</name>
<feature type="domain" description="Hemerythrin-like" evidence="1">
    <location>
        <begin position="31"/>
        <end position="167"/>
    </location>
</feature>
<evidence type="ECO:0000313" key="2">
    <source>
        <dbReference type="EMBL" id="NEK57562.1"/>
    </source>
</evidence>
<comment type="caution">
    <text evidence="2">The sequence shown here is derived from an EMBL/GenBank/DDBJ whole genome shotgun (WGS) entry which is preliminary data.</text>
</comment>